<dbReference type="InterPro" id="IPR016186">
    <property type="entry name" value="C-type_lectin-like/link_sf"/>
</dbReference>
<dbReference type="PANTHER" id="PTHR24559">
    <property type="entry name" value="TRANSPOSON TY3-I GAG-POL POLYPROTEIN"/>
    <property type="match status" value="1"/>
</dbReference>
<evidence type="ECO:0000313" key="4">
    <source>
        <dbReference type="Proteomes" id="UP000290572"/>
    </source>
</evidence>
<accession>A0A498NKM6</accession>
<feature type="domain" description="C-type lectin" evidence="2">
    <location>
        <begin position="3"/>
        <end position="65"/>
    </location>
</feature>
<reference evidence="3 4" key="1">
    <citation type="submission" date="2018-03" db="EMBL/GenBank/DDBJ databases">
        <title>Draft genome sequence of Rohu Carp (Labeo rohita).</title>
        <authorList>
            <person name="Das P."/>
            <person name="Kushwaha B."/>
            <person name="Joshi C.G."/>
            <person name="Kumar D."/>
            <person name="Nagpure N.S."/>
            <person name="Sahoo L."/>
            <person name="Das S.P."/>
            <person name="Bit A."/>
            <person name="Patnaik S."/>
            <person name="Meher P.K."/>
            <person name="Jayasankar P."/>
            <person name="Koringa P.G."/>
            <person name="Patel N.V."/>
            <person name="Hinsu A.T."/>
            <person name="Kumar R."/>
            <person name="Pandey M."/>
            <person name="Agarwal S."/>
            <person name="Srivastava S."/>
            <person name="Singh M."/>
            <person name="Iquebal M.A."/>
            <person name="Jaiswal S."/>
            <person name="Angadi U.B."/>
            <person name="Kumar N."/>
            <person name="Raza M."/>
            <person name="Shah T.M."/>
            <person name="Rai A."/>
            <person name="Jena J.K."/>
        </authorList>
    </citation>
    <scope>NUCLEOTIDE SEQUENCE [LARGE SCALE GENOMIC DNA]</scope>
    <source>
        <strain evidence="3">DASCIFA01</strain>
        <tissue evidence="3">Testis</tissue>
    </source>
</reference>
<name>A0A498NKM6_LABRO</name>
<keyword evidence="3" id="KW-0378">Hydrolase</keyword>
<dbReference type="Gene3D" id="3.10.10.10">
    <property type="entry name" value="HIV Type 1 Reverse Transcriptase, subunit A, domain 1"/>
    <property type="match status" value="1"/>
</dbReference>
<evidence type="ECO:0000259" key="2">
    <source>
        <dbReference type="PROSITE" id="PS50041"/>
    </source>
</evidence>
<dbReference type="GO" id="GO:0008233">
    <property type="term" value="F:peptidase activity"/>
    <property type="evidence" value="ECO:0007669"/>
    <property type="project" value="UniProtKB-KW"/>
</dbReference>
<proteinExistence type="predicted"/>
<dbReference type="GO" id="GO:0006508">
    <property type="term" value="P:proteolysis"/>
    <property type="evidence" value="ECO:0007669"/>
    <property type="project" value="UniProtKB-KW"/>
</dbReference>
<dbReference type="SUPFAM" id="SSF56436">
    <property type="entry name" value="C-type lectin-like"/>
    <property type="match status" value="1"/>
</dbReference>
<dbReference type="STRING" id="84645.A0A498NKM6"/>
<dbReference type="SUPFAM" id="SSF56672">
    <property type="entry name" value="DNA/RNA polymerases"/>
    <property type="match status" value="1"/>
</dbReference>
<evidence type="ECO:0000313" key="3">
    <source>
        <dbReference type="EMBL" id="RXN32425.1"/>
    </source>
</evidence>
<feature type="region of interest" description="Disordered" evidence="1">
    <location>
        <begin position="284"/>
        <end position="305"/>
    </location>
</feature>
<dbReference type="InterPro" id="IPR043502">
    <property type="entry name" value="DNA/RNA_pol_sf"/>
</dbReference>
<dbReference type="InterPro" id="IPR053134">
    <property type="entry name" value="RNA-dir_DNA_polymerase"/>
</dbReference>
<keyword evidence="3" id="KW-0645">Protease</keyword>
<gene>
    <name evidence="3" type="ORF">ROHU_004627</name>
</gene>
<feature type="compositionally biased region" description="Polar residues" evidence="1">
    <location>
        <begin position="1"/>
        <end position="12"/>
    </location>
</feature>
<dbReference type="Proteomes" id="UP000290572">
    <property type="component" value="Unassembled WGS sequence"/>
</dbReference>
<dbReference type="PANTHER" id="PTHR24559:SF444">
    <property type="entry name" value="REVERSE TRANSCRIPTASE DOMAIN-CONTAINING PROTEIN"/>
    <property type="match status" value="1"/>
</dbReference>
<organism evidence="3 4">
    <name type="scientific">Labeo rohita</name>
    <name type="common">Indian major carp</name>
    <name type="synonym">Cyprinus rohita</name>
    <dbReference type="NCBI Taxonomy" id="84645"/>
    <lineage>
        <taxon>Eukaryota</taxon>
        <taxon>Metazoa</taxon>
        <taxon>Chordata</taxon>
        <taxon>Craniata</taxon>
        <taxon>Vertebrata</taxon>
        <taxon>Euteleostomi</taxon>
        <taxon>Actinopterygii</taxon>
        <taxon>Neopterygii</taxon>
        <taxon>Teleostei</taxon>
        <taxon>Ostariophysi</taxon>
        <taxon>Cypriniformes</taxon>
        <taxon>Cyprinidae</taxon>
        <taxon>Labeoninae</taxon>
        <taxon>Labeonini</taxon>
        <taxon>Labeo</taxon>
    </lineage>
</organism>
<feature type="region of interest" description="Disordered" evidence="1">
    <location>
        <begin position="1"/>
        <end position="42"/>
    </location>
</feature>
<protein>
    <submittedName>
        <fullName evidence="3">Retroviral-like aspartic protease 1</fullName>
    </submittedName>
</protein>
<dbReference type="InterPro" id="IPR016187">
    <property type="entry name" value="CTDL_fold"/>
</dbReference>
<evidence type="ECO:0000256" key="1">
    <source>
        <dbReference type="SAM" id="MobiDB-lite"/>
    </source>
</evidence>
<keyword evidence="4" id="KW-1185">Reference proteome</keyword>
<dbReference type="AlphaFoldDB" id="A0A498NKM6"/>
<feature type="region of interest" description="Disordered" evidence="1">
    <location>
        <begin position="153"/>
        <end position="177"/>
    </location>
</feature>
<sequence>MDWSSDESTGQWRWTDDTPYTINKEHWRPGQPDDWTEHGLGDEGEDCGQIAYDGMLNDAHCSTKMKSDTDLGRTHRTLHQIDTGEAKPIKLAPRRVPLHLQQEVADHVKQMQERGIIRPSCSPWAAPVVPVRKKDGALRFCVDYQSVGGHTKAKADQTITPAQTTRRRERGPGFGSSWVFRRSRPPDFPVAVGDVYSSASSGVTEGFRSVVSSAAVGLPASPVRTAAIEGSPTSQISMEAEVSPALTEVSAADSGGPFGSSAIVREPPLPAGFTVAEEASRSDLSPVGGQLLTPATTEWGRPRRTRKPPVWFKDYEGIC</sequence>
<dbReference type="PROSITE" id="PS50041">
    <property type="entry name" value="C_TYPE_LECTIN_2"/>
    <property type="match status" value="1"/>
</dbReference>
<dbReference type="EMBL" id="QBIY01011377">
    <property type="protein sequence ID" value="RXN32425.1"/>
    <property type="molecule type" value="Genomic_DNA"/>
</dbReference>
<dbReference type="InterPro" id="IPR001304">
    <property type="entry name" value="C-type_lectin-like"/>
</dbReference>
<dbReference type="Gene3D" id="3.10.100.10">
    <property type="entry name" value="Mannose-Binding Protein A, subunit A"/>
    <property type="match status" value="1"/>
</dbReference>
<comment type="caution">
    <text evidence="3">The sequence shown here is derived from an EMBL/GenBank/DDBJ whole genome shotgun (WGS) entry which is preliminary data.</text>
</comment>